<dbReference type="InterPro" id="IPR000073">
    <property type="entry name" value="AB_hydrolase_1"/>
</dbReference>
<feature type="region of interest" description="Disordered" evidence="1">
    <location>
        <begin position="1"/>
        <end position="33"/>
    </location>
</feature>
<keyword evidence="4" id="KW-1185">Reference proteome</keyword>
<evidence type="ECO:0000259" key="2">
    <source>
        <dbReference type="Pfam" id="PF12697"/>
    </source>
</evidence>
<dbReference type="PRINTS" id="PR00111">
    <property type="entry name" value="ABHYDROLASE"/>
</dbReference>
<dbReference type="GO" id="GO:0016787">
    <property type="term" value="F:hydrolase activity"/>
    <property type="evidence" value="ECO:0007669"/>
    <property type="project" value="UniProtKB-KW"/>
</dbReference>
<name>A0ABX1FWL5_9PSEU</name>
<dbReference type="PANTHER" id="PTHR43798:SF33">
    <property type="entry name" value="HYDROLASE, PUTATIVE (AFU_ORTHOLOGUE AFUA_2G14860)-RELATED"/>
    <property type="match status" value="1"/>
</dbReference>
<dbReference type="EMBL" id="VSRL01000313">
    <property type="protein sequence ID" value="NKE63072.1"/>
    <property type="molecule type" value="Genomic_DNA"/>
</dbReference>
<dbReference type="Gene3D" id="3.40.50.1820">
    <property type="entry name" value="alpha/beta hydrolase"/>
    <property type="match status" value="1"/>
</dbReference>
<feature type="domain" description="AB hydrolase-1" evidence="2">
    <location>
        <begin position="60"/>
        <end position="306"/>
    </location>
</feature>
<dbReference type="PANTHER" id="PTHR43798">
    <property type="entry name" value="MONOACYLGLYCEROL LIPASE"/>
    <property type="match status" value="1"/>
</dbReference>
<comment type="caution">
    <text evidence="3">The sequence shown here is derived from an EMBL/GenBank/DDBJ whole genome shotgun (WGS) entry which is preliminary data.</text>
</comment>
<reference evidence="3 4" key="1">
    <citation type="submission" date="2019-08" db="EMBL/GenBank/DDBJ databases">
        <title>Lentzea from Indian Himalayas.</title>
        <authorList>
            <person name="Mandal S."/>
            <person name="Mallick Gupta A."/>
            <person name="Maiti P.K."/>
            <person name="Sarkar J."/>
            <person name="Mandal S."/>
        </authorList>
    </citation>
    <scope>NUCLEOTIDE SEQUENCE [LARGE SCALE GENOMIC DNA]</scope>
    <source>
        <strain evidence="3 4">PSKA42</strain>
    </source>
</reference>
<organism evidence="3 4">
    <name type="scientific">Lentzea indica</name>
    <dbReference type="NCBI Taxonomy" id="2604800"/>
    <lineage>
        <taxon>Bacteria</taxon>
        <taxon>Bacillati</taxon>
        <taxon>Actinomycetota</taxon>
        <taxon>Actinomycetes</taxon>
        <taxon>Pseudonocardiales</taxon>
        <taxon>Pseudonocardiaceae</taxon>
        <taxon>Lentzea</taxon>
    </lineage>
</organism>
<dbReference type="Pfam" id="PF12697">
    <property type="entry name" value="Abhydrolase_6"/>
    <property type="match status" value="1"/>
</dbReference>
<dbReference type="InterPro" id="IPR029058">
    <property type="entry name" value="AB_hydrolase_fold"/>
</dbReference>
<feature type="compositionally biased region" description="Basic and acidic residues" evidence="1">
    <location>
        <begin position="13"/>
        <end position="23"/>
    </location>
</feature>
<accession>A0ABX1FWL5</accession>
<protein>
    <submittedName>
        <fullName evidence="3">Alpha/beta hydrolase</fullName>
    </submittedName>
</protein>
<dbReference type="SUPFAM" id="SSF53474">
    <property type="entry name" value="alpha/beta-Hydrolases"/>
    <property type="match status" value="1"/>
</dbReference>
<evidence type="ECO:0000313" key="4">
    <source>
        <dbReference type="Proteomes" id="UP001515943"/>
    </source>
</evidence>
<evidence type="ECO:0000256" key="1">
    <source>
        <dbReference type="SAM" id="MobiDB-lite"/>
    </source>
</evidence>
<keyword evidence="3" id="KW-0378">Hydrolase</keyword>
<evidence type="ECO:0000313" key="3">
    <source>
        <dbReference type="EMBL" id="NKE63072.1"/>
    </source>
</evidence>
<sequence>MAWTRTAGQPSGHRGDNLTKADESMNDVAASPPEGEVGLRHVVVHGYRRAFRMAGSGPVLLFIHGIGDSSVTWLHVLPRLAEHFTVIAPDLLGHGGSDKPSADYSVAGYACGMRDLLTVLDVDHATVIGHSLGGGVAIQFAYQFPERCERLVLVGSGGIGKYVHPLLRLACLPGADLVISLATAAPVLMATSLLTPLMRGIGGLGLGSDLHYVLERFRSLADNTSRLAFLRTLRSAVDWRGQTVTMLDRSYLLLGTPTLLVWGDRDRVVSTDHADLAHVAMPHSRLEIFTGAGHFPHQADPERFVALLSDFHAGTAAAEHDHNLWRTMLCTGHFDLPQGEHVAPEILDAVHRATHPSGA</sequence>
<proteinExistence type="predicted"/>
<dbReference type="Proteomes" id="UP001515943">
    <property type="component" value="Unassembled WGS sequence"/>
</dbReference>
<gene>
    <name evidence="3" type="ORF">FXN61_42660</name>
</gene>
<dbReference type="InterPro" id="IPR050266">
    <property type="entry name" value="AB_hydrolase_sf"/>
</dbReference>